<dbReference type="PANTHER" id="PTHR33975:SF2">
    <property type="entry name" value="MYELIN-ASSOCIATED OLIGODENDROCYTE BASIC PROTEIN"/>
    <property type="match status" value="1"/>
</dbReference>
<evidence type="ECO:0000313" key="2">
    <source>
        <dbReference type="EMBL" id="KAL3830948.1"/>
    </source>
</evidence>
<dbReference type="PANTHER" id="PTHR33975">
    <property type="entry name" value="MYELIN-ASSOCIATED OLIGODENDROCYTE BASIC PROTEIN"/>
    <property type="match status" value="1"/>
</dbReference>
<evidence type="ECO:0000313" key="3">
    <source>
        <dbReference type="Proteomes" id="UP001634393"/>
    </source>
</evidence>
<feature type="region of interest" description="Disordered" evidence="1">
    <location>
        <begin position="122"/>
        <end position="147"/>
    </location>
</feature>
<name>A0ABD3T2R3_9LAMI</name>
<sequence>MATATNFLLLKPNLLKWNQCHPPYHPVIQHYSSVKNNSSFIPLKIYYNANFKGALSVKSTRGLSPCKEDLKYSLEVLAERFVKSLRKPVAGAIFVGLLFFMYDPANSSVWAASGGRMGGSSFSSSSSSRSSSSSSSSSRSASSSSRSSSRSAEDELYFMGIYMGTTLIICWLQANDTRNTVLKLQVGLSGLRSCSLKKDLNRIAEIVDSSTSEGRQYVLTETILALLNYHDHRIYAHSSVDVEETEYLTELRFEKLSIEEREKFDEESFVNLNNINKKKKKRSTKLRTSSIGISNDEYIVVTILVSAEGGYKHYDLPLLPACINNSKDLKEALLKLATIHHSRKILISDPSRAVEVLWTPRDEDDTLSEGEFLEDYPLLKPVL</sequence>
<dbReference type="Pfam" id="PF07466">
    <property type="entry name" value="DUF1517"/>
    <property type="match status" value="1"/>
</dbReference>
<comment type="caution">
    <text evidence="2">The sequence shown here is derived from an EMBL/GenBank/DDBJ whole genome shotgun (WGS) entry which is preliminary data.</text>
</comment>
<organism evidence="2 3">
    <name type="scientific">Penstemon smallii</name>
    <dbReference type="NCBI Taxonomy" id="265156"/>
    <lineage>
        <taxon>Eukaryota</taxon>
        <taxon>Viridiplantae</taxon>
        <taxon>Streptophyta</taxon>
        <taxon>Embryophyta</taxon>
        <taxon>Tracheophyta</taxon>
        <taxon>Spermatophyta</taxon>
        <taxon>Magnoliopsida</taxon>
        <taxon>eudicotyledons</taxon>
        <taxon>Gunneridae</taxon>
        <taxon>Pentapetalae</taxon>
        <taxon>asterids</taxon>
        <taxon>lamiids</taxon>
        <taxon>Lamiales</taxon>
        <taxon>Plantaginaceae</taxon>
        <taxon>Cheloneae</taxon>
        <taxon>Penstemon</taxon>
    </lineage>
</organism>
<protein>
    <submittedName>
        <fullName evidence="2">Uncharacterized protein</fullName>
    </submittedName>
</protein>
<dbReference type="InterPro" id="IPR010903">
    <property type="entry name" value="DUF1517"/>
</dbReference>
<keyword evidence="3" id="KW-1185">Reference proteome</keyword>
<proteinExistence type="predicted"/>
<evidence type="ECO:0000256" key="1">
    <source>
        <dbReference type="SAM" id="MobiDB-lite"/>
    </source>
</evidence>
<dbReference type="EMBL" id="JBJXBP010000005">
    <property type="protein sequence ID" value="KAL3830948.1"/>
    <property type="molecule type" value="Genomic_DNA"/>
</dbReference>
<gene>
    <name evidence="2" type="ORF">ACJIZ3_019750</name>
</gene>
<reference evidence="2 3" key="1">
    <citation type="submission" date="2024-12" db="EMBL/GenBank/DDBJ databases">
        <title>The unique morphological basis and parallel evolutionary history of personate flowers in Penstemon.</title>
        <authorList>
            <person name="Depatie T.H."/>
            <person name="Wessinger C.A."/>
        </authorList>
    </citation>
    <scope>NUCLEOTIDE SEQUENCE [LARGE SCALE GENOMIC DNA]</scope>
    <source>
        <strain evidence="2">WTNN_2</strain>
        <tissue evidence="2">Leaf</tissue>
    </source>
</reference>
<dbReference type="Proteomes" id="UP001634393">
    <property type="component" value="Unassembled WGS sequence"/>
</dbReference>
<dbReference type="InterPro" id="IPR053023">
    <property type="entry name" value="FLAP_modulator"/>
</dbReference>
<dbReference type="AlphaFoldDB" id="A0ABD3T2R3"/>
<accession>A0ABD3T2R3</accession>